<reference evidence="3 4" key="1">
    <citation type="submission" date="2018-08" db="EMBL/GenBank/DDBJ databases">
        <title>Microbispora. triticiradicis sp. nov., a novel actinomycete isolated from the root of wheat (Triticum aestivum L.)).</title>
        <authorList>
            <person name="Han C."/>
        </authorList>
    </citation>
    <scope>NUCLEOTIDE SEQUENCE [LARGE SCALE GENOMIC DNA]</scope>
    <source>
        <strain evidence="3 4">NEAU-HRDPA2-9</strain>
    </source>
</reference>
<dbReference type="RefSeq" id="WP_111699023.1">
    <property type="nucleotide sequence ID" value="NZ_QFZU02000031.1"/>
</dbReference>
<evidence type="ECO:0000256" key="1">
    <source>
        <dbReference type="SAM" id="Coils"/>
    </source>
</evidence>
<dbReference type="EMBL" id="QFZU02000031">
    <property type="protein sequence ID" value="RGA05556.1"/>
    <property type="molecule type" value="Genomic_DNA"/>
</dbReference>
<gene>
    <name evidence="3" type="ORF">DI270_007530</name>
</gene>
<evidence type="ECO:0008006" key="5">
    <source>
        <dbReference type="Google" id="ProtNLM"/>
    </source>
</evidence>
<comment type="caution">
    <text evidence="3">The sequence shown here is derived from an EMBL/GenBank/DDBJ whole genome shotgun (WGS) entry which is preliminary data.</text>
</comment>
<feature type="compositionally biased region" description="Pro residues" evidence="2">
    <location>
        <begin position="493"/>
        <end position="504"/>
    </location>
</feature>
<organism evidence="3 4">
    <name type="scientific">Microbispora triticiradicis</name>
    <dbReference type="NCBI Taxonomy" id="2200763"/>
    <lineage>
        <taxon>Bacteria</taxon>
        <taxon>Bacillati</taxon>
        <taxon>Actinomycetota</taxon>
        <taxon>Actinomycetes</taxon>
        <taxon>Streptosporangiales</taxon>
        <taxon>Streptosporangiaceae</taxon>
        <taxon>Microbispora</taxon>
    </lineage>
</organism>
<keyword evidence="1" id="KW-0175">Coiled coil</keyword>
<dbReference type="Gene3D" id="3.30.870.10">
    <property type="entry name" value="Endonuclease Chain A"/>
    <property type="match status" value="2"/>
</dbReference>
<keyword evidence="4" id="KW-1185">Reference proteome</keyword>
<feature type="region of interest" description="Disordered" evidence="2">
    <location>
        <begin position="488"/>
        <end position="509"/>
    </location>
</feature>
<protein>
    <recommendedName>
        <fullName evidence="5">PLD phosphodiesterase domain-containing protein</fullName>
    </recommendedName>
</protein>
<feature type="coiled-coil region" evidence="1">
    <location>
        <begin position="1184"/>
        <end position="1211"/>
    </location>
</feature>
<dbReference type="Proteomes" id="UP000262538">
    <property type="component" value="Unassembled WGS sequence"/>
</dbReference>
<evidence type="ECO:0000313" key="4">
    <source>
        <dbReference type="Proteomes" id="UP000262538"/>
    </source>
</evidence>
<sequence length="1617" mass="176726">MTASLTIYIPCDVGQVRVRMGYGSTLSPVEATALRVIHALTGTTHEAAQIKELSTVLGLGERVALDLVHDLWRHGHVTIDFALGTLELSEDTRRRLQDGQLHTLQSLDSEERTVDLMVERLTGHVMPATDGAWQPQDGRLAVRHAATDTRLEAVAQPALLSAVNLALSRTGRNRSSEPALRVEERPGRRVLSIRTLPQDTRTATGRRWYALDVRPEINDLTGALIVTVVDRRFPAARRELASARLTELAEEFRREAFATQLRTVATTRLGDPPLEEALARIAEKARGLAEVPGTQRRDRHDDLTEDAAQIVEMIGHRRTREVEHQVIAGADAHEEAMASLIEEAERQIVLVCPWIKEAAWSRVEPQLRAAVARNVQVVVVWGIKHGEKLDDPVDNALDSLVRQSIRTPVIRSRISARTHVKAIVCDDRKALVTSRNFLSAGGPRREVGLLISNPEGGASEAVRDLLGWVRAAVPEGPLSRMVLHQADRFPGPALEPPQPPALPERPPDGDDPRYAAALAAWRMAWIACADRLAAEADAGKRPYARLVEDGAHRELLWRALREARRRLVITSEKIRDEVLDGRLEAALVDCLKRGVQVTIGFNLRSGAAASRLLALEGTNPGLHLSPADSHCKVLVWDDEAVVGSFNFLSYAGYGTIGGRHQQRSELSLRLTGAAVADGIAKAAGEPSEVTKRVSGVSLARASVVDTGPLQCAQRILNRIPVLGLGAAVRSELDAMPNPWPVLDHLPAGPEWQTAAAFCLSHNAGHHGVRRALVQDLWDHGLFAEAGILDTDPPQIPRELAALGRSLEADDDRALAEAAVMLGEVERTAVLAVAVARTLTRGSDQAAELLTSLSPADGPWERLATLVHDHHVRTYGANPAELIRAATAGRDHMDLSNAWTELDLTVTRQRPAISNHPIASKVHAALFKVSGVFGRISAATVKRDLPALTEALKEFPDRGESRTVEKMVDHVWKESAPQADLLYGGPRSAYLPRLTELVRAARRVVELARARADRTASPFPPELILVTEQLATAYRQMRPELGGEPYGPLVTAALSVLDRYFGLLAEPSDTAGLWRYPRLTAAMTWEEGDLVGPLLADLADPVTVHESARRLIESGEYSAAEDLRDNVNLPTAVLRDISDQLTAARSAAITRNCRSAEELRRRAHRAGGSVMIDIDNLRLETQMRAANAAAALASFEREVEAIEARRGKALLEAEPPTDLMPEEVGPWRNAIRSCVEAREFAAAEALVTAGPGDRTIETPVPVGAVWPYRDTSLERVLSWYFDTRDAPPGFAELRPATDDTAAWELLSWLREAGDGFTGTLCRFLGTPERDYLEIPTVPGLPPELLGDGLDVSADGSPPCRGQRPAVWVAQSANASPPADVAMIDVPFLLRLVAQDPATRLTSFLYGVCARLPMSDVVTWYRASGPWKHQQVSGLLRFLGVTTDGVVVDALLHTTMGRPELLRLLLCELLLDPLPGRARHVTLDLPRVNRVRDSDKWLSAGRAWLLSRLDLEAQVLLRTAAAFDYPEFTLDDLRSGINAIVDDLIAEKINALPLDAAVGDLVAEGLIREQSPGRYTLLVRDLFAEDRPGYSPIEEATRAAHTLYRDRPLPDTAAVDLDV</sequence>
<proteinExistence type="predicted"/>
<name>A0ABX9LNI9_9ACTN</name>
<dbReference type="SUPFAM" id="SSF56024">
    <property type="entry name" value="Phospholipase D/nuclease"/>
    <property type="match status" value="2"/>
</dbReference>
<evidence type="ECO:0000256" key="2">
    <source>
        <dbReference type="SAM" id="MobiDB-lite"/>
    </source>
</evidence>
<dbReference type="PANTHER" id="PTHR21248">
    <property type="entry name" value="CARDIOLIPIN SYNTHASE"/>
    <property type="match status" value="1"/>
</dbReference>
<dbReference type="PANTHER" id="PTHR21248:SF22">
    <property type="entry name" value="PHOSPHOLIPASE D"/>
    <property type="match status" value="1"/>
</dbReference>
<evidence type="ECO:0000313" key="3">
    <source>
        <dbReference type="EMBL" id="RGA05556.1"/>
    </source>
</evidence>
<accession>A0ABX9LNI9</accession>